<dbReference type="InterPro" id="IPR042488">
    <property type="entry name" value="Rad4_BHD3_sf"/>
</dbReference>
<dbReference type="SMART" id="SM01032">
    <property type="entry name" value="BHD_3"/>
    <property type="match status" value="1"/>
</dbReference>
<dbReference type="GO" id="GO:0005737">
    <property type="term" value="C:cytoplasm"/>
    <property type="evidence" value="ECO:0007669"/>
    <property type="project" value="TreeGrafter"/>
</dbReference>
<dbReference type="Gene3D" id="3.30.70.2460">
    <property type="entry name" value="Rad4, beta-hairpin domain BHD3"/>
    <property type="match status" value="1"/>
</dbReference>
<feature type="region of interest" description="Disordered" evidence="8">
    <location>
        <begin position="364"/>
        <end position="696"/>
    </location>
</feature>
<dbReference type="Proteomes" id="UP001153712">
    <property type="component" value="Chromosome 6"/>
</dbReference>
<feature type="compositionally biased region" description="Basic and acidic residues" evidence="8">
    <location>
        <begin position="611"/>
        <end position="620"/>
    </location>
</feature>
<dbReference type="EMBL" id="OU900099">
    <property type="protein sequence ID" value="CAG9862788.1"/>
    <property type="molecule type" value="Genomic_DNA"/>
</dbReference>
<evidence type="ECO:0000256" key="5">
    <source>
        <dbReference type="ARBA" id="ARBA00023204"/>
    </source>
</evidence>
<dbReference type="InterPro" id="IPR018327">
    <property type="entry name" value="BHD_2"/>
</dbReference>
<evidence type="ECO:0000259" key="11">
    <source>
        <dbReference type="SMART" id="SM01032"/>
    </source>
</evidence>
<dbReference type="SUPFAM" id="SSF54001">
    <property type="entry name" value="Cysteine proteinases"/>
    <property type="match status" value="1"/>
</dbReference>
<dbReference type="InterPro" id="IPR038765">
    <property type="entry name" value="Papain-like_cys_pep_sf"/>
</dbReference>
<comment type="similarity">
    <text evidence="2">Belongs to the XPC family.</text>
</comment>
<evidence type="ECO:0000256" key="1">
    <source>
        <dbReference type="ARBA" id="ARBA00004123"/>
    </source>
</evidence>
<evidence type="ECO:0000313" key="12">
    <source>
        <dbReference type="EMBL" id="CAG9862788.1"/>
    </source>
</evidence>
<feature type="domain" description="Rad4 beta-hairpin" evidence="10">
    <location>
        <begin position="890"/>
        <end position="946"/>
    </location>
</feature>
<dbReference type="FunFam" id="3.30.70.2460:FF:000001">
    <property type="entry name" value="DNA repair protein Rad4 family"/>
    <property type="match status" value="1"/>
</dbReference>
<dbReference type="AlphaFoldDB" id="A0A9N9TSY0"/>
<feature type="region of interest" description="Disordered" evidence="8">
    <location>
        <begin position="1"/>
        <end position="52"/>
    </location>
</feature>
<dbReference type="InterPro" id="IPR018325">
    <property type="entry name" value="Rad4/PNGase_transGLS-fold"/>
</dbReference>
<dbReference type="Gene3D" id="2.20.20.110">
    <property type="entry name" value="Rad4, beta-hairpin domain BHD1"/>
    <property type="match status" value="1"/>
</dbReference>
<dbReference type="PANTHER" id="PTHR12135:SF0">
    <property type="entry name" value="DNA REPAIR PROTEIN COMPLEMENTING XP-C CELLS"/>
    <property type="match status" value="1"/>
</dbReference>
<organism evidence="12 13">
    <name type="scientific">Phyllotreta striolata</name>
    <name type="common">Striped flea beetle</name>
    <name type="synonym">Crioceris striolata</name>
    <dbReference type="NCBI Taxonomy" id="444603"/>
    <lineage>
        <taxon>Eukaryota</taxon>
        <taxon>Metazoa</taxon>
        <taxon>Ecdysozoa</taxon>
        <taxon>Arthropoda</taxon>
        <taxon>Hexapoda</taxon>
        <taxon>Insecta</taxon>
        <taxon>Pterygota</taxon>
        <taxon>Neoptera</taxon>
        <taxon>Endopterygota</taxon>
        <taxon>Coleoptera</taxon>
        <taxon>Polyphaga</taxon>
        <taxon>Cucujiformia</taxon>
        <taxon>Chrysomeloidea</taxon>
        <taxon>Chrysomelidae</taxon>
        <taxon>Galerucinae</taxon>
        <taxon>Alticini</taxon>
        <taxon>Phyllotreta</taxon>
    </lineage>
</organism>
<evidence type="ECO:0008006" key="14">
    <source>
        <dbReference type="Google" id="ProtNLM"/>
    </source>
</evidence>
<dbReference type="Pfam" id="PF10404">
    <property type="entry name" value="BHD_2"/>
    <property type="match status" value="1"/>
</dbReference>
<feature type="region of interest" description="Disordered" evidence="8">
    <location>
        <begin position="83"/>
        <end position="116"/>
    </location>
</feature>
<feature type="compositionally biased region" description="Basic and acidic residues" evidence="8">
    <location>
        <begin position="459"/>
        <end position="469"/>
    </location>
</feature>
<proteinExistence type="inferred from homology"/>
<feature type="domain" description="Rad4 beta-hairpin" evidence="9">
    <location>
        <begin position="836"/>
        <end position="888"/>
    </location>
</feature>
<evidence type="ECO:0000256" key="2">
    <source>
        <dbReference type="ARBA" id="ARBA00009525"/>
    </source>
</evidence>
<dbReference type="Gene3D" id="3.90.260.10">
    <property type="entry name" value="Transglutaminase-like"/>
    <property type="match status" value="2"/>
</dbReference>
<evidence type="ECO:0000259" key="10">
    <source>
        <dbReference type="SMART" id="SM01031"/>
    </source>
</evidence>
<dbReference type="PANTHER" id="PTHR12135">
    <property type="entry name" value="DNA REPAIR PROTEIN XP-C / RAD4"/>
    <property type="match status" value="1"/>
</dbReference>
<dbReference type="Pfam" id="PF10405">
    <property type="entry name" value="BHD_3"/>
    <property type="match status" value="1"/>
</dbReference>
<dbReference type="SMART" id="SM01030">
    <property type="entry name" value="BHD_1"/>
    <property type="match status" value="1"/>
</dbReference>
<feature type="compositionally biased region" description="Basic and acidic residues" evidence="8">
    <location>
        <begin position="652"/>
        <end position="677"/>
    </location>
</feature>
<dbReference type="GO" id="GO:0003684">
    <property type="term" value="F:damaged DNA binding"/>
    <property type="evidence" value="ECO:0007669"/>
    <property type="project" value="InterPro"/>
</dbReference>
<keyword evidence="13" id="KW-1185">Reference proteome</keyword>
<dbReference type="GO" id="GO:0071942">
    <property type="term" value="C:XPC complex"/>
    <property type="evidence" value="ECO:0007669"/>
    <property type="project" value="TreeGrafter"/>
</dbReference>
<dbReference type="GO" id="GO:0000111">
    <property type="term" value="C:nucleotide-excision repair factor 2 complex"/>
    <property type="evidence" value="ECO:0007669"/>
    <property type="project" value="TreeGrafter"/>
</dbReference>
<dbReference type="InterPro" id="IPR004583">
    <property type="entry name" value="DNA_repair_Rad4"/>
</dbReference>
<dbReference type="InterPro" id="IPR018326">
    <property type="entry name" value="Rad4_beta-hairpin_dom1"/>
</dbReference>
<keyword evidence="3" id="KW-0227">DNA damage</keyword>
<gene>
    <name evidence="12" type="ORF">PHYEVI_LOCUS9094</name>
</gene>
<dbReference type="OrthoDB" id="300780at2759"/>
<comment type="subcellular location">
    <subcellularLocation>
        <location evidence="1">Nucleus</location>
    </subcellularLocation>
</comment>
<dbReference type="InterPro" id="IPR036985">
    <property type="entry name" value="Transglutaminase-like_sf"/>
</dbReference>
<keyword evidence="5" id="KW-0234">DNA repair</keyword>
<name>A0A9N9TSY0_PHYSR</name>
<evidence type="ECO:0000313" key="13">
    <source>
        <dbReference type="Proteomes" id="UP001153712"/>
    </source>
</evidence>
<accession>A0A9N9TSY0</accession>
<feature type="compositionally biased region" description="Polar residues" evidence="8">
    <location>
        <begin position="390"/>
        <end position="415"/>
    </location>
</feature>
<dbReference type="SMART" id="SM01031">
    <property type="entry name" value="BHD_2"/>
    <property type="match status" value="1"/>
</dbReference>
<feature type="compositionally biased region" description="Polar residues" evidence="8">
    <location>
        <begin position="106"/>
        <end position="116"/>
    </location>
</feature>
<dbReference type="InterPro" id="IPR018026">
    <property type="entry name" value="DNA_repair_Rad4-like"/>
</dbReference>
<evidence type="ECO:0000256" key="4">
    <source>
        <dbReference type="ARBA" id="ARBA00023125"/>
    </source>
</evidence>
<evidence type="ECO:0000256" key="7">
    <source>
        <dbReference type="SAM" id="Coils"/>
    </source>
</evidence>
<dbReference type="GO" id="GO:0006289">
    <property type="term" value="P:nucleotide-excision repair"/>
    <property type="evidence" value="ECO:0007669"/>
    <property type="project" value="InterPro"/>
</dbReference>
<evidence type="ECO:0000259" key="9">
    <source>
        <dbReference type="SMART" id="SM01030"/>
    </source>
</evidence>
<dbReference type="Pfam" id="PF03835">
    <property type="entry name" value="Rad4"/>
    <property type="match status" value="1"/>
</dbReference>
<feature type="compositionally biased region" description="Basic and acidic residues" evidence="8">
    <location>
        <begin position="437"/>
        <end position="450"/>
    </location>
</feature>
<keyword evidence="6" id="KW-0539">Nucleus</keyword>
<keyword evidence="4" id="KW-0238">DNA-binding</keyword>
<feature type="compositionally biased region" description="Basic and acidic residues" evidence="8">
    <location>
        <begin position="485"/>
        <end position="516"/>
    </location>
</feature>
<dbReference type="InterPro" id="IPR018328">
    <property type="entry name" value="Rad4_beta-hairpin_dom3"/>
</dbReference>
<evidence type="ECO:0000256" key="8">
    <source>
        <dbReference type="SAM" id="MobiDB-lite"/>
    </source>
</evidence>
<keyword evidence="7" id="KW-0175">Coiled coil</keyword>
<dbReference type="GO" id="GO:0006298">
    <property type="term" value="P:mismatch repair"/>
    <property type="evidence" value="ECO:0007669"/>
    <property type="project" value="TreeGrafter"/>
</dbReference>
<dbReference type="Pfam" id="PF10403">
    <property type="entry name" value="BHD_1"/>
    <property type="match status" value="1"/>
</dbReference>
<sequence>MSRRRKARNIPTIESSDSEIEESPNKKLKSPENLPKVGEDSSSSESDIENYLQPIDKLDFSSSFFNPPPKKEQQEQFDRIEQNIFEGVSTLSSSDSDEEKEDNETPKINLQDVASTSKQSFQQLSEFTRKLEEAKAQVEKYQAKTKSKLIEKNLDISNLLAAERENHLSLENITAEDLHSSDFEDTDDEWEEVKVKEEKPLVPQENIEIRLGGMPDHVKKKKGLDLLAAMKRRLNRIRKSNQVLVHKVHILCWIAHGNYLNSVINDPELLAPALSLLPSEKSYPPDRPDLGYLERIVQWYKKGLKLAEKPKSPFLEQLKRLQMQIDEKVAYDKKDFVLIFIAILRSIGLQCRLVLSLQVEPLHPPSSELHSLSNKDEEKKNLNVSKGKISVQTKGRNTSKIGNSSRDTKNTSLKINLSRLKNVDNVKKSSTSPNSKEVVEKGVKKEDPKKEKRGKPTRKQVEDNVKKATDSTVKVAKNSNKKTSSKKESKEGLKDDSSKESTTKSDAKPAEEEPKTVKSRPQRMVKNGKNSNQQPPKDKEEPKDPQPSQTRSSKRTSKKPVKDTKTKPKKTTKTTPIAQLDGANDEKTPKKGKINLTNLRKQPARKVCAAKTHEKSNRADSEDEFSSKSPRKPTISPHLDVKNDIIQLIKGRIAEQKAADSRKLATNKRKPEPRDSSDSDYMPEPVKKKHHDSDSEIEQFLPKTKVKKRIKVKKVGDKLKVLSDDEAKPKKKGNDVWLEVFLEAEEKWITVDLVKGQVHCVKELFSRASHPVSYVVAWNNDNTLKDVTMRYCKNFNTVTRKLRVEVKWWEEALRGFKEGDSPRSREEDYDLSRQQMDQPLPSSISEYKNHPLYALSRHLLKFEAIYPEDIVPLGYVRKEPVYPRNSVYVCKSRDIWLKDARVVKPGEKPYKIVKGRPKYDKMSNQMITGQLLELFGIWQTTDYEPPEAKDGVVPRNAYGNVELFKPCMLPKGTVHLQLPGLNKVCRKLNIDCATAITGFDFHGGWSHPVYDGFVVCKEHEETCITAWQQEQEEIERKEEEKIEKRVYTNWKKLIRGLLLRERLKARYNFGGGGAKGNKKKSKK</sequence>
<feature type="domain" description="Rad4 beta-hairpin" evidence="11">
    <location>
        <begin position="953"/>
        <end position="1027"/>
    </location>
</feature>
<feature type="coiled-coil region" evidence="7">
    <location>
        <begin position="117"/>
        <end position="151"/>
    </location>
</feature>
<evidence type="ECO:0000256" key="6">
    <source>
        <dbReference type="ARBA" id="ARBA00023242"/>
    </source>
</evidence>
<protein>
    <recommendedName>
        <fullName evidence="14">DNA repair protein complementing XP-C cells homolog</fullName>
    </recommendedName>
</protein>
<dbReference type="NCBIfam" id="TIGR00605">
    <property type="entry name" value="rad4"/>
    <property type="match status" value="1"/>
</dbReference>
<dbReference type="GO" id="GO:0003697">
    <property type="term" value="F:single-stranded DNA binding"/>
    <property type="evidence" value="ECO:0007669"/>
    <property type="project" value="TreeGrafter"/>
</dbReference>
<evidence type="ECO:0000256" key="3">
    <source>
        <dbReference type="ARBA" id="ARBA00022763"/>
    </source>
</evidence>
<reference evidence="12" key="1">
    <citation type="submission" date="2022-01" db="EMBL/GenBank/DDBJ databases">
        <authorList>
            <person name="King R."/>
        </authorList>
    </citation>
    <scope>NUCLEOTIDE SEQUENCE</scope>
</reference>